<dbReference type="InterPro" id="IPR051686">
    <property type="entry name" value="Lipoprotein_DolP"/>
</dbReference>
<name>A0ABY7ZNM9_9ACTN</name>
<evidence type="ECO:0000313" key="4">
    <source>
        <dbReference type="EMBL" id="WDZ84637.1"/>
    </source>
</evidence>
<keyword evidence="1" id="KW-0732">Signal</keyword>
<dbReference type="EMBL" id="CP118615">
    <property type="protein sequence ID" value="WDZ84637.1"/>
    <property type="molecule type" value="Genomic_DNA"/>
</dbReference>
<feature type="region of interest" description="Disordered" evidence="2">
    <location>
        <begin position="75"/>
        <end position="96"/>
    </location>
</feature>
<dbReference type="Gene3D" id="3.30.1340.30">
    <property type="match status" value="2"/>
</dbReference>
<proteinExistence type="predicted"/>
<gene>
    <name evidence="4" type="ORF">PVK37_30115</name>
</gene>
<sequence>MRSTTIVRTDRDVRADVLDELAAEPRIRPAGVDVTVDEGVVALRGRVADHPARWAAERAAHRVPRVRAVANDLVVRPPGRPATGPVDPPRPAGPTDPELAAAVVHALEWEAFVPPGRLAVTVSGGWVALRGRVEWEYQRRAAGWAVGRLPGVRGVSDRIMVRP</sequence>
<accession>A0ABY7ZNM9</accession>
<evidence type="ECO:0000256" key="1">
    <source>
        <dbReference type="ARBA" id="ARBA00022729"/>
    </source>
</evidence>
<organism evidence="4 5">
    <name type="scientific">Micromonospora cathayae</name>
    <dbReference type="NCBI Taxonomy" id="3028804"/>
    <lineage>
        <taxon>Bacteria</taxon>
        <taxon>Bacillati</taxon>
        <taxon>Actinomycetota</taxon>
        <taxon>Actinomycetes</taxon>
        <taxon>Micromonosporales</taxon>
        <taxon>Micromonosporaceae</taxon>
        <taxon>Micromonospora</taxon>
    </lineage>
</organism>
<dbReference type="PANTHER" id="PTHR34606">
    <property type="entry name" value="BON DOMAIN-CONTAINING PROTEIN"/>
    <property type="match status" value="1"/>
</dbReference>
<dbReference type="InterPro" id="IPR014004">
    <property type="entry name" value="Transpt-assoc_nodulatn_dom_bac"/>
</dbReference>
<reference evidence="4 5" key="1">
    <citation type="submission" date="2023-02" db="EMBL/GenBank/DDBJ databases">
        <authorList>
            <person name="Mo P."/>
        </authorList>
    </citation>
    <scope>NUCLEOTIDE SEQUENCE [LARGE SCALE GENOMIC DNA]</scope>
    <source>
        <strain evidence="4 5">HUAS 3</strain>
    </source>
</reference>
<dbReference type="SMART" id="SM00749">
    <property type="entry name" value="BON"/>
    <property type="match status" value="2"/>
</dbReference>
<protein>
    <submittedName>
        <fullName evidence="4">BON domain-containing protein</fullName>
    </submittedName>
</protein>
<dbReference type="Proteomes" id="UP001219605">
    <property type="component" value="Chromosome"/>
</dbReference>
<evidence type="ECO:0000313" key="5">
    <source>
        <dbReference type="Proteomes" id="UP001219605"/>
    </source>
</evidence>
<dbReference type="PANTHER" id="PTHR34606:SF4">
    <property type="entry name" value="OUTER MEMBRANE LIPOPROTEIN DOLP"/>
    <property type="match status" value="1"/>
</dbReference>
<evidence type="ECO:0000259" key="3">
    <source>
        <dbReference type="PROSITE" id="PS50914"/>
    </source>
</evidence>
<dbReference type="PROSITE" id="PS50914">
    <property type="entry name" value="BON"/>
    <property type="match status" value="2"/>
</dbReference>
<dbReference type="Pfam" id="PF04972">
    <property type="entry name" value="BON"/>
    <property type="match status" value="2"/>
</dbReference>
<feature type="domain" description="BON" evidence="3">
    <location>
        <begin position="95"/>
        <end position="163"/>
    </location>
</feature>
<dbReference type="InterPro" id="IPR007055">
    <property type="entry name" value="BON_dom"/>
</dbReference>
<evidence type="ECO:0000256" key="2">
    <source>
        <dbReference type="SAM" id="MobiDB-lite"/>
    </source>
</evidence>
<feature type="domain" description="BON" evidence="3">
    <location>
        <begin position="9"/>
        <end position="77"/>
    </location>
</feature>
<keyword evidence="5" id="KW-1185">Reference proteome</keyword>